<dbReference type="GO" id="GO:0051536">
    <property type="term" value="F:iron-sulfur cluster binding"/>
    <property type="evidence" value="ECO:0007669"/>
    <property type="project" value="InterPro"/>
</dbReference>
<dbReference type="Proteomes" id="UP000277457">
    <property type="component" value="Unassembled WGS sequence"/>
</dbReference>
<protein>
    <recommendedName>
        <fullName evidence="1">2Fe-2S ferredoxin-type domain-containing protein</fullName>
    </recommendedName>
</protein>
<feature type="domain" description="2Fe-2S ferredoxin-type" evidence="1">
    <location>
        <begin position="2"/>
        <end position="88"/>
    </location>
</feature>
<name>A0A662CZA8_UNCAE</name>
<dbReference type="AlphaFoldDB" id="A0A662CZA8"/>
<evidence type="ECO:0000259" key="1">
    <source>
        <dbReference type="PROSITE" id="PS51085"/>
    </source>
</evidence>
<accession>A0A662CZA8</accession>
<dbReference type="Gene3D" id="3.10.20.30">
    <property type="match status" value="1"/>
</dbReference>
<proteinExistence type="predicted"/>
<dbReference type="CDD" id="cd00207">
    <property type="entry name" value="fer2"/>
    <property type="match status" value="1"/>
</dbReference>
<dbReference type="SUPFAM" id="SSF54292">
    <property type="entry name" value="2Fe-2S ferredoxin-like"/>
    <property type="match status" value="1"/>
</dbReference>
<dbReference type="InterPro" id="IPR012675">
    <property type="entry name" value="Beta-grasp_dom_sf"/>
</dbReference>
<dbReference type="EMBL" id="QMPY01000110">
    <property type="protein sequence ID" value="RLE07229.1"/>
    <property type="molecule type" value="Genomic_DNA"/>
</dbReference>
<dbReference type="InterPro" id="IPR001041">
    <property type="entry name" value="2Fe-2S_ferredoxin-type"/>
</dbReference>
<sequence length="88" mass="9752">MARVFFPQFKRGRKGIKVFRETILEAAKKTGVEIISECGGKGECGKCMVRIEKGEENLSSPTDTEKKFNLGKNERLACQTRIVGSGDI</sequence>
<gene>
    <name evidence="2" type="ORF">DRZ78_03315</name>
</gene>
<evidence type="ECO:0000313" key="2">
    <source>
        <dbReference type="EMBL" id="RLE07229.1"/>
    </source>
</evidence>
<reference evidence="2 3" key="1">
    <citation type="submission" date="2018-06" db="EMBL/GenBank/DDBJ databases">
        <title>Extensive metabolic versatility and redundancy in microbially diverse, dynamic hydrothermal sediments.</title>
        <authorList>
            <person name="Dombrowski N."/>
            <person name="Teske A."/>
            <person name="Baker B.J."/>
        </authorList>
    </citation>
    <scope>NUCLEOTIDE SEQUENCE [LARGE SCALE GENOMIC DNA]</scope>
    <source>
        <strain evidence="2">B7_G13</strain>
    </source>
</reference>
<dbReference type="Pfam" id="PF00111">
    <property type="entry name" value="Fer2"/>
    <property type="match status" value="1"/>
</dbReference>
<dbReference type="PROSITE" id="PS51085">
    <property type="entry name" value="2FE2S_FER_2"/>
    <property type="match status" value="1"/>
</dbReference>
<dbReference type="InterPro" id="IPR036010">
    <property type="entry name" value="2Fe-2S_ferredoxin-like_sf"/>
</dbReference>
<evidence type="ECO:0000313" key="3">
    <source>
        <dbReference type="Proteomes" id="UP000277457"/>
    </source>
</evidence>
<comment type="caution">
    <text evidence="2">The sequence shown here is derived from an EMBL/GenBank/DDBJ whole genome shotgun (WGS) entry which is preliminary data.</text>
</comment>
<organism evidence="2 3">
    <name type="scientific">Aerophobetes bacterium</name>
    <dbReference type="NCBI Taxonomy" id="2030807"/>
    <lineage>
        <taxon>Bacteria</taxon>
        <taxon>Candidatus Aerophobota</taxon>
    </lineage>
</organism>